<protein>
    <submittedName>
        <fullName evidence="1">Uncharacterized protein</fullName>
    </submittedName>
</protein>
<dbReference type="EMBL" id="CAXLJL010000179">
    <property type="protein sequence ID" value="CAL5134074.1"/>
    <property type="molecule type" value="Genomic_DNA"/>
</dbReference>
<proteinExistence type="predicted"/>
<comment type="caution">
    <text evidence="1">The sequence shown here is derived from an EMBL/GenBank/DDBJ whole genome shotgun (WGS) entry which is preliminary data.</text>
</comment>
<dbReference type="Proteomes" id="UP001497525">
    <property type="component" value="Unassembled WGS sequence"/>
</dbReference>
<sequence>MIRAGRLRVRKQNTYQICPQPIFTFSRHCHEIRELLLEELKTFVESSSLNPDNSFASSFTDWMDSLRDMVVMKEQKIFPRHKLVVHGIVGTLNDNEPTICFGTHTFMSLDCGDGSVGVNYHNAKFFAAVMVAGFCVD</sequence>
<accession>A0AAV2TD76</accession>
<dbReference type="AlphaFoldDB" id="A0AAV2TD76"/>
<reference evidence="1" key="1">
    <citation type="submission" date="2024-06" db="EMBL/GenBank/DDBJ databases">
        <authorList>
            <person name="Liu X."/>
            <person name="Lenzi L."/>
            <person name="Haldenby T S."/>
            <person name="Uol C."/>
        </authorList>
    </citation>
    <scope>NUCLEOTIDE SEQUENCE</scope>
</reference>
<evidence type="ECO:0000313" key="2">
    <source>
        <dbReference type="Proteomes" id="UP001497525"/>
    </source>
</evidence>
<organism evidence="1 2">
    <name type="scientific">Calicophoron daubneyi</name>
    <name type="common">Rumen fluke</name>
    <name type="synonym">Paramphistomum daubneyi</name>
    <dbReference type="NCBI Taxonomy" id="300641"/>
    <lineage>
        <taxon>Eukaryota</taxon>
        <taxon>Metazoa</taxon>
        <taxon>Spiralia</taxon>
        <taxon>Lophotrochozoa</taxon>
        <taxon>Platyhelminthes</taxon>
        <taxon>Trematoda</taxon>
        <taxon>Digenea</taxon>
        <taxon>Plagiorchiida</taxon>
        <taxon>Pronocephalata</taxon>
        <taxon>Paramphistomoidea</taxon>
        <taxon>Paramphistomidae</taxon>
        <taxon>Calicophoron</taxon>
    </lineage>
</organism>
<name>A0AAV2TD76_CALDB</name>
<evidence type="ECO:0000313" key="1">
    <source>
        <dbReference type="EMBL" id="CAL5134074.1"/>
    </source>
</evidence>
<gene>
    <name evidence="1" type="ORF">CDAUBV1_LOCUS7302</name>
</gene>